<accession>A0A6A5AL45</accession>
<reference evidence="1 2" key="1">
    <citation type="submission" date="2019-06" db="EMBL/GenBank/DDBJ databases">
        <title>Genomics analysis of Aphanomyces spp. identifies a new class of oomycete effector associated with host adaptation.</title>
        <authorList>
            <person name="Gaulin E."/>
        </authorList>
    </citation>
    <scope>NUCLEOTIDE SEQUENCE [LARGE SCALE GENOMIC DNA]</scope>
    <source>
        <strain evidence="1 2">E</strain>
    </source>
</reference>
<sequence length="250" mass="28822">MFYPSTLGIKTDNPAYKFEFPMKAGKIGKISKITSAGFAYGIYHVRVESNGDKRFEKRFAFSKHDHCTHTSLNFVMTIYNKHRGGNIKLTLIGNTCLKYDKNDLVESSDVFRNWFSILRNELYLGNTIIKSEHKIDSMDFSRDVTDDDDKYYLRDRINKANGDTLYKLVDKSKPYFKHEFRIKPFLLSLCRHIMANLVLKNVDRVIRIATDSITYNGSIELDSGSQFMFIKEDDTSSRGATIVGNSLKML</sequence>
<protein>
    <submittedName>
        <fullName evidence="1">Uncharacterized protein</fullName>
    </submittedName>
</protein>
<gene>
    <name evidence="1" type="ORF">AaE_005160</name>
</gene>
<dbReference type="VEuPathDB" id="FungiDB:H257_18028"/>
<name>A0A6A5AL45_APHAT</name>
<evidence type="ECO:0000313" key="2">
    <source>
        <dbReference type="Proteomes" id="UP000469452"/>
    </source>
</evidence>
<dbReference type="AlphaFoldDB" id="A0A6A5AL45"/>
<evidence type="ECO:0000313" key="1">
    <source>
        <dbReference type="EMBL" id="KAF0754887.1"/>
    </source>
</evidence>
<dbReference type="Proteomes" id="UP000469452">
    <property type="component" value="Unassembled WGS sequence"/>
</dbReference>
<dbReference type="EMBL" id="VJMI01010727">
    <property type="protein sequence ID" value="KAF0754887.1"/>
    <property type="molecule type" value="Genomic_DNA"/>
</dbReference>
<comment type="caution">
    <text evidence="1">The sequence shown here is derived from an EMBL/GenBank/DDBJ whole genome shotgun (WGS) entry which is preliminary data.</text>
</comment>
<proteinExistence type="predicted"/>
<organism evidence="1 2">
    <name type="scientific">Aphanomyces astaci</name>
    <name type="common">Crayfish plague agent</name>
    <dbReference type="NCBI Taxonomy" id="112090"/>
    <lineage>
        <taxon>Eukaryota</taxon>
        <taxon>Sar</taxon>
        <taxon>Stramenopiles</taxon>
        <taxon>Oomycota</taxon>
        <taxon>Saprolegniomycetes</taxon>
        <taxon>Saprolegniales</taxon>
        <taxon>Verrucalvaceae</taxon>
        <taxon>Aphanomyces</taxon>
    </lineage>
</organism>